<dbReference type="InterPro" id="IPR006121">
    <property type="entry name" value="HMA_dom"/>
</dbReference>
<dbReference type="KEGG" id="mor:MOC_2940"/>
<evidence type="ECO:0000259" key="2">
    <source>
        <dbReference type="PROSITE" id="PS50846"/>
    </source>
</evidence>
<evidence type="ECO:0000256" key="1">
    <source>
        <dbReference type="ARBA" id="ARBA00022723"/>
    </source>
</evidence>
<dbReference type="RefSeq" id="WP_012319494.1">
    <property type="nucleotide sequence ID" value="NZ_CP003811.1"/>
</dbReference>
<keyword evidence="1" id="KW-0479">Metal-binding</keyword>
<proteinExistence type="predicted"/>
<dbReference type="AlphaFoldDB" id="A0A089NVX9"/>
<feature type="domain" description="HMA" evidence="2">
    <location>
        <begin position="1"/>
        <end position="64"/>
    </location>
</feature>
<dbReference type="Gene3D" id="3.30.70.100">
    <property type="match status" value="1"/>
</dbReference>
<dbReference type="SUPFAM" id="SSF55008">
    <property type="entry name" value="HMA, heavy metal-associated domain"/>
    <property type="match status" value="1"/>
</dbReference>
<dbReference type="Pfam" id="PF00403">
    <property type="entry name" value="HMA"/>
    <property type="match status" value="1"/>
</dbReference>
<evidence type="ECO:0000313" key="3">
    <source>
        <dbReference type="EMBL" id="AIQ90695.1"/>
    </source>
</evidence>
<organism evidence="3 4">
    <name type="scientific">Methylobacterium oryzae CBMB20</name>
    <dbReference type="NCBI Taxonomy" id="693986"/>
    <lineage>
        <taxon>Bacteria</taxon>
        <taxon>Pseudomonadati</taxon>
        <taxon>Pseudomonadota</taxon>
        <taxon>Alphaproteobacteria</taxon>
        <taxon>Hyphomicrobiales</taxon>
        <taxon>Methylobacteriaceae</taxon>
        <taxon>Methylobacterium</taxon>
    </lineage>
</organism>
<dbReference type="PROSITE" id="PS50846">
    <property type="entry name" value="HMA_2"/>
    <property type="match status" value="1"/>
</dbReference>
<gene>
    <name evidence="3" type="ORF">MOC_2940</name>
</gene>
<dbReference type="Proteomes" id="UP000029492">
    <property type="component" value="Chromosome"/>
</dbReference>
<dbReference type="EMBL" id="CP003811">
    <property type="protein sequence ID" value="AIQ90695.1"/>
    <property type="molecule type" value="Genomic_DNA"/>
</dbReference>
<dbReference type="GO" id="GO:0046872">
    <property type="term" value="F:metal ion binding"/>
    <property type="evidence" value="ECO:0007669"/>
    <property type="project" value="UniProtKB-KW"/>
</dbReference>
<dbReference type="GeneID" id="6138573"/>
<dbReference type="InterPro" id="IPR036163">
    <property type="entry name" value="HMA_dom_sf"/>
</dbReference>
<keyword evidence="4" id="KW-1185">Reference proteome</keyword>
<dbReference type="PROSITE" id="PS01047">
    <property type="entry name" value="HMA_1"/>
    <property type="match status" value="1"/>
</dbReference>
<sequence length="70" mass="7095">MHRFKVEKMGCGGCAKSVTRAVQGIEPNARVEVDLGAKLVTVSGASVPADRIAQAIAAVGFPAEPMSAAA</sequence>
<dbReference type="eggNOG" id="COG2608">
    <property type="taxonomic scope" value="Bacteria"/>
</dbReference>
<accession>A0A089NVX9</accession>
<protein>
    <submittedName>
        <fullName evidence="3">Heavy metal transport/detoxification protein</fullName>
    </submittedName>
</protein>
<dbReference type="CDD" id="cd00371">
    <property type="entry name" value="HMA"/>
    <property type="match status" value="1"/>
</dbReference>
<evidence type="ECO:0000313" key="4">
    <source>
        <dbReference type="Proteomes" id="UP000029492"/>
    </source>
</evidence>
<reference evidence="3 4" key="1">
    <citation type="journal article" date="2014" name="PLoS ONE">
        <title>Genome Information of Methylobacterium oryzae, a Plant-Probiotic Methylotroph in the Phyllosphere.</title>
        <authorList>
            <person name="Kwak M.J."/>
            <person name="Jeong H."/>
            <person name="Madhaiyan M."/>
            <person name="Lee Y."/>
            <person name="Sa T.M."/>
            <person name="Oh T.K."/>
            <person name="Kim J.F."/>
        </authorList>
    </citation>
    <scope>NUCLEOTIDE SEQUENCE [LARGE SCALE GENOMIC DNA]</scope>
    <source>
        <strain evidence="3 4">CBMB20</strain>
    </source>
</reference>
<name>A0A089NVX9_9HYPH</name>
<dbReference type="HOGENOM" id="CLU_134973_5_0_5"/>
<dbReference type="STRING" id="693986.MOC_2940"/>
<dbReference type="InterPro" id="IPR017969">
    <property type="entry name" value="Heavy-metal-associated_CS"/>
</dbReference>